<sequence>MGSGCHAAPSEMDRGNPGERPSLSTLNGGIAPRLRVNRILRFPRIAPLGSRSSSIAVLASGKRRLSTGQSRQSPHLGPAASGESGSRVCTVVTPTLHCALETGGSRELTPLQHARLLNPLPYLSSSSSCPSPFQSAPPLLSSLALIPLSLVRSGHARQRRHGDAFWLGGCGGAQDRLPQRHPRTRAKAAVRKAICRFHSYVFEERSVLRQLGRPYPPPPHRKRAPPAEGGSGESTNEHLKMEEDSSSSASSHNSPKLCTTQTSAHRRQH</sequence>
<evidence type="ECO:0000313" key="2">
    <source>
        <dbReference type="EMBL" id="KAJ8374559.1"/>
    </source>
</evidence>
<comment type="caution">
    <text evidence="2">The sequence shown here is derived from an EMBL/GenBank/DDBJ whole genome shotgun (WGS) entry which is preliminary data.</text>
</comment>
<gene>
    <name evidence="2" type="ORF">SKAU_G00051390</name>
</gene>
<evidence type="ECO:0000256" key="1">
    <source>
        <dbReference type="SAM" id="MobiDB-lite"/>
    </source>
</evidence>
<dbReference type="AlphaFoldDB" id="A0A9Q1G443"/>
<keyword evidence="3" id="KW-1185">Reference proteome</keyword>
<feature type="region of interest" description="Disordered" evidence="1">
    <location>
        <begin position="65"/>
        <end position="86"/>
    </location>
</feature>
<feature type="region of interest" description="Disordered" evidence="1">
    <location>
        <begin position="1"/>
        <end position="28"/>
    </location>
</feature>
<dbReference type="EMBL" id="JAINUF010000002">
    <property type="protein sequence ID" value="KAJ8374559.1"/>
    <property type="molecule type" value="Genomic_DNA"/>
</dbReference>
<accession>A0A9Q1G443</accession>
<reference evidence="2" key="1">
    <citation type="journal article" date="2023" name="Science">
        <title>Genome structures resolve the early diversification of teleost fishes.</title>
        <authorList>
            <person name="Parey E."/>
            <person name="Louis A."/>
            <person name="Montfort J."/>
            <person name="Bouchez O."/>
            <person name="Roques C."/>
            <person name="Iampietro C."/>
            <person name="Lluch J."/>
            <person name="Castinel A."/>
            <person name="Donnadieu C."/>
            <person name="Desvignes T."/>
            <person name="Floi Bucao C."/>
            <person name="Jouanno E."/>
            <person name="Wen M."/>
            <person name="Mejri S."/>
            <person name="Dirks R."/>
            <person name="Jansen H."/>
            <person name="Henkel C."/>
            <person name="Chen W.J."/>
            <person name="Zahm M."/>
            <person name="Cabau C."/>
            <person name="Klopp C."/>
            <person name="Thompson A.W."/>
            <person name="Robinson-Rechavi M."/>
            <person name="Braasch I."/>
            <person name="Lecointre G."/>
            <person name="Bobe J."/>
            <person name="Postlethwait J.H."/>
            <person name="Berthelot C."/>
            <person name="Roest Crollius H."/>
            <person name="Guiguen Y."/>
        </authorList>
    </citation>
    <scope>NUCLEOTIDE SEQUENCE</scope>
    <source>
        <strain evidence="2">WJC10195</strain>
    </source>
</reference>
<protein>
    <submittedName>
        <fullName evidence="2">Uncharacterized protein</fullName>
    </submittedName>
</protein>
<evidence type="ECO:0000313" key="3">
    <source>
        <dbReference type="Proteomes" id="UP001152622"/>
    </source>
</evidence>
<proteinExistence type="predicted"/>
<dbReference type="Proteomes" id="UP001152622">
    <property type="component" value="Chromosome 2"/>
</dbReference>
<feature type="region of interest" description="Disordered" evidence="1">
    <location>
        <begin position="210"/>
        <end position="269"/>
    </location>
</feature>
<organism evidence="2 3">
    <name type="scientific">Synaphobranchus kaupii</name>
    <name type="common">Kaup's arrowtooth eel</name>
    <dbReference type="NCBI Taxonomy" id="118154"/>
    <lineage>
        <taxon>Eukaryota</taxon>
        <taxon>Metazoa</taxon>
        <taxon>Chordata</taxon>
        <taxon>Craniata</taxon>
        <taxon>Vertebrata</taxon>
        <taxon>Euteleostomi</taxon>
        <taxon>Actinopterygii</taxon>
        <taxon>Neopterygii</taxon>
        <taxon>Teleostei</taxon>
        <taxon>Anguilliformes</taxon>
        <taxon>Synaphobranchidae</taxon>
        <taxon>Synaphobranchus</taxon>
    </lineage>
</organism>
<name>A0A9Q1G443_SYNKA</name>